<accession>A0ABQ5LUQ8</accession>
<gene>
    <name evidence="2" type="primary">pldB</name>
    <name evidence="2" type="ORF">STA1M1_25800</name>
</gene>
<dbReference type="RefSeq" id="WP_281842747.1">
    <property type="nucleotide sequence ID" value="NZ_BROH01000007.1"/>
</dbReference>
<dbReference type="GO" id="GO:0016787">
    <property type="term" value="F:hydrolase activity"/>
    <property type="evidence" value="ECO:0007669"/>
    <property type="project" value="UniProtKB-KW"/>
</dbReference>
<name>A0ABQ5LUQ8_9RHOB</name>
<evidence type="ECO:0000313" key="3">
    <source>
        <dbReference type="Proteomes" id="UP001144205"/>
    </source>
</evidence>
<dbReference type="Gene3D" id="3.40.50.1820">
    <property type="entry name" value="alpha/beta hydrolase"/>
    <property type="match status" value="1"/>
</dbReference>
<dbReference type="SUPFAM" id="SSF53474">
    <property type="entry name" value="alpha/beta-Hydrolases"/>
    <property type="match status" value="1"/>
</dbReference>
<keyword evidence="2" id="KW-0378">Hydrolase</keyword>
<feature type="domain" description="Serine aminopeptidase S33" evidence="1">
    <location>
        <begin position="43"/>
        <end position="295"/>
    </location>
</feature>
<protein>
    <submittedName>
        <fullName evidence="2">Hydrolase</fullName>
    </submittedName>
</protein>
<dbReference type="EMBL" id="BROH01000007">
    <property type="protein sequence ID" value="GKY88711.1"/>
    <property type="molecule type" value="Genomic_DNA"/>
</dbReference>
<evidence type="ECO:0000259" key="1">
    <source>
        <dbReference type="Pfam" id="PF12146"/>
    </source>
</evidence>
<evidence type="ECO:0000313" key="2">
    <source>
        <dbReference type="EMBL" id="GKY88711.1"/>
    </source>
</evidence>
<comment type="caution">
    <text evidence="2">The sequence shown here is derived from an EMBL/GenBank/DDBJ whole genome shotgun (WGS) entry which is preliminary data.</text>
</comment>
<dbReference type="Proteomes" id="UP001144205">
    <property type="component" value="Unassembled WGS sequence"/>
</dbReference>
<dbReference type="Pfam" id="PF12146">
    <property type="entry name" value="Hydrolase_4"/>
    <property type="match status" value="1"/>
</dbReference>
<keyword evidence="3" id="KW-1185">Reference proteome</keyword>
<sequence length="314" mass="35211">MEAAPYYEDVADAPPGGQAWWCNTRDGMRIRVAVWPVPEGIATQGTVLLFPGRTEYIEKYGPSARAYASQGFATLTLDWRGQGLTARAMEDRRLGHVIDFAEYQTDLAAALDLARALDLPRPRFLVAHSMGGCIGLRALHEGLDVRAVAFSAPMWGMQMETWERPLAWLSALAAPLPPIGRKLTPRTDLDHALYADPFEGNDLTTDRAMWDFMRAQLDTYPDLTLGGPTIRWLRAALFETRALRRLAPPNLPALTFLGTGERIVEPGPVKRLMRRWPGGRLELIEGAEHEIMMERAPVRDRFHAESAQLFLTHR</sequence>
<organism evidence="2 3">
    <name type="scientific">Sinisalibacter aestuarii</name>
    <dbReference type="NCBI Taxonomy" id="2949426"/>
    <lineage>
        <taxon>Bacteria</taxon>
        <taxon>Pseudomonadati</taxon>
        <taxon>Pseudomonadota</taxon>
        <taxon>Alphaproteobacteria</taxon>
        <taxon>Rhodobacterales</taxon>
        <taxon>Roseobacteraceae</taxon>
        <taxon>Sinisalibacter</taxon>
    </lineage>
</organism>
<dbReference type="PANTHER" id="PTHR11614">
    <property type="entry name" value="PHOSPHOLIPASE-RELATED"/>
    <property type="match status" value="1"/>
</dbReference>
<reference evidence="2" key="1">
    <citation type="journal article" date="2023" name="Int. J. Syst. Evol. Microbiol.">
        <title>Sinisalibacter aestuarii sp. nov., isolated from estuarine sediment of the Arakawa River.</title>
        <authorList>
            <person name="Arafat S.T."/>
            <person name="Hirano S."/>
            <person name="Sato A."/>
            <person name="Takeuchi K."/>
            <person name="Yasuda T."/>
            <person name="Terahara T."/>
            <person name="Hamada M."/>
            <person name="Kobayashi T."/>
        </authorList>
    </citation>
    <scope>NUCLEOTIDE SEQUENCE</scope>
    <source>
        <strain evidence="2">B-399</strain>
    </source>
</reference>
<dbReference type="InterPro" id="IPR051044">
    <property type="entry name" value="MAG_DAG_Lipase"/>
</dbReference>
<dbReference type="InterPro" id="IPR029058">
    <property type="entry name" value="AB_hydrolase_fold"/>
</dbReference>
<dbReference type="InterPro" id="IPR022742">
    <property type="entry name" value="Hydrolase_4"/>
</dbReference>
<proteinExistence type="predicted"/>